<dbReference type="SUPFAM" id="SSF160909">
    <property type="entry name" value="ATP12-like"/>
    <property type="match status" value="1"/>
</dbReference>
<evidence type="ECO:0000256" key="3">
    <source>
        <dbReference type="ARBA" id="ARBA00023186"/>
    </source>
</evidence>
<dbReference type="PANTHER" id="PTHR21013">
    <property type="entry name" value="ATP SYNTHASE MITOCHONDRIAL F1 COMPLEX ASSEMBLY FACTOR 2/ATP12 PROTEIN, MITOCHONDRIAL PRECURSOR"/>
    <property type="match status" value="1"/>
</dbReference>
<accession>A0A0S3PYQ8</accession>
<organism evidence="4 5">
    <name type="scientific">Variibacter gotjawalensis</name>
    <dbReference type="NCBI Taxonomy" id="1333996"/>
    <lineage>
        <taxon>Bacteria</taxon>
        <taxon>Pseudomonadati</taxon>
        <taxon>Pseudomonadota</taxon>
        <taxon>Alphaproteobacteria</taxon>
        <taxon>Hyphomicrobiales</taxon>
        <taxon>Nitrobacteraceae</taxon>
        <taxon>Variibacter</taxon>
    </lineage>
</organism>
<evidence type="ECO:0000313" key="5">
    <source>
        <dbReference type="Proteomes" id="UP000236884"/>
    </source>
</evidence>
<sequence length="233" mass="25779">MRTPLRKRFYEAVSVGEISEGGFPVLLDGRSVRTPAKRLLGAPDRRIAEALVAEWDAQKDEIDPAKMPLTRLANSIIDGVADNRAEVAAEIEKYLGTDMLFYRAPEPEGLVAMQTEHWDPLLNWARDDLGARFVLAEGVMHVEQPAHAIEAARKAIPGDTWRLGAANAITTLTGSALIALALNAGRLDAEQAWAAAHVDEDWNMSLWGRDEMALKRRAFRWDEMKAASLVLAR</sequence>
<dbReference type="Gene3D" id="1.10.3580.10">
    <property type="entry name" value="ATP12 ATPase"/>
    <property type="match status" value="1"/>
</dbReference>
<reference evidence="4 5" key="1">
    <citation type="submission" date="2015-08" db="EMBL/GenBank/DDBJ databases">
        <title>Investigation of the bacterial diversity of lava forest soil.</title>
        <authorList>
            <person name="Lee J.S."/>
        </authorList>
    </citation>
    <scope>NUCLEOTIDE SEQUENCE [LARGE SCALE GENOMIC DNA]</scope>
    <source>
        <strain evidence="4 5">GJW-30</strain>
    </source>
</reference>
<proteinExistence type="inferred from homology"/>
<dbReference type="InterPro" id="IPR011419">
    <property type="entry name" value="ATP12_ATP_synth-F1-assembly"/>
</dbReference>
<keyword evidence="5" id="KW-1185">Reference proteome</keyword>
<evidence type="ECO:0000256" key="1">
    <source>
        <dbReference type="ARBA" id="ARBA00008231"/>
    </source>
</evidence>
<protein>
    <submittedName>
        <fullName evidence="4">ATP12 chaperone protein</fullName>
    </submittedName>
</protein>
<dbReference type="KEGG" id="vgo:GJW-30_1_03562"/>
<keyword evidence="2" id="KW-0809">Transit peptide</keyword>
<dbReference type="EMBL" id="AP014946">
    <property type="protein sequence ID" value="BAT61012.1"/>
    <property type="molecule type" value="Genomic_DNA"/>
</dbReference>
<keyword evidence="3" id="KW-0143">Chaperone</keyword>
<dbReference type="Proteomes" id="UP000236884">
    <property type="component" value="Chromosome"/>
</dbReference>
<dbReference type="Pfam" id="PF07542">
    <property type="entry name" value="ATP12"/>
    <property type="match status" value="1"/>
</dbReference>
<evidence type="ECO:0000256" key="2">
    <source>
        <dbReference type="ARBA" id="ARBA00022946"/>
    </source>
</evidence>
<comment type="similarity">
    <text evidence="1">Belongs to the ATP12 family.</text>
</comment>
<dbReference type="PANTHER" id="PTHR21013:SF10">
    <property type="entry name" value="ATP SYNTHASE MITOCHONDRIAL F1 COMPLEX ASSEMBLY FACTOR 2"/>
    <property type="match status" value="1"/>
</dbReference>
<dbReference type="AlphaFoldDB" id="A0A0S3PYQ8"/>
<dbReference type="GO" id="GO:0043461">
    <property type="term" value="P:proton-transporting ATP synthase complex assembly"/>
    <property type="evidence" value="ECO:0007669"/>
    <property type="project" value="InterPro"/>
</dbReference>
<dbReference type="Gene3D" id="3.30.2180.10">
    <property type="entry name" value="ATP12-like"/>
    <property type="match status" value="1"/>
</dbReference>
<dbReference type="InterPro" id="IPR042272">
    <property type="entry name" value="ATP12_ATP_synth-F1-assembly_N"/>
</dbReference>
<gene>
    <name evidence="4" type="ORF">GJW-30_1_03562</name>
</gene>
<evidence type="ECO:0000313" key="4">
    <source>
        <dbReference type="EMBL" id="BAT61012.1"/>
    </source>
</evidence>
<name>A0A0S3PYQ8_9BRAD</name>
<dbReference type="InterPro" id="IPR023335">
    <property type="entry name" value="ATP12_ortho_dom_sf"/>
</dbReference>